<dbReference type="PANTHER" id="PTHR30055:SF200">
    <property type="entry name" value="HTH-TYPE TRANSCRIPTIONAL REPRESSOR BDCR"/>
    <property type="match status" value="1"/>
</dbReference>
<dbReference type="InterPro" id="IPR050109">
    <property type="entry name" value="HTH-type_TetR-like_transc_reg"/>
</dbReference>
<evidence type="ECO:0000256" key="1">
    <source>
        <dbReference type="ARBA" id="ARBA00023125"/>
    </source>
</evidence>
<dbReference type="PROSITE" id="PS50977">
    <property type="entry name" value="HTH_TETR_2"/>
    <property type="match status" value="1"/>
</dbReference>
<gene>
    <name evidence="4" type="ORF">ACFQV2_22925</name>
</gene>
<name>A0ABW2TRW7_9PSEU</name>
<dbReference type="SUPFAM" id="SSF48498">
    <property type="entry name" value="Tetracyclin repressor-like, C-terminal domain"/>
    <property type="match status" value="1"/>
</dbReference>
<feature type="DNA-binding region" description="H-T-H motif" evidence="2">
    <location>
        <begin position="30"/>
        <end position="49"/>
    </location>
</feature>
<dbReference type="Proteomes" id="UP001596512">
    <property type="component" value="Unassembled WGS sequence"/>
</dbReference>
<dbReference type="EMBL" id="JBHTEY010000004">
    <property type="protein sequence ID" value="MFC7615914.1"/>
    <property type="molecule type" value="Genomic_DNA"/>
</dbReference>
<dbReference type="Gene3D" id="1.10.357.10">
    <property type="entry name" value="Tetracycline Repressor, domain 2"/>
    <property type="match status" value="1"/>
</dbReference>
<accession>A0ABW2TRW7</accession>
<dbReference type="SUPFAM" id="SSF46689">
    <property type="entry name" value="Homeodomain-like"/>
    <property type="match status" value="1"/>
</dbReference>
<feature type="domain" description="HTH tetR-type" evidence="3">
    <location>
        <begin position="7"/>
        <end position="67"/>
    </location>
</feature>
<dbReference type="PANTHER" id="PTHR30055">
    <property type="entry name" value="HTH-TYPE TRANSCRIPTIONAL REGULATOR RUTR"/>
    <property type="match status" value="1"/>
</dbReference>
<protein>
    <submittedName>
        <fullName evidence="4">TetR/AcrR family transcriptional regulator</fullName>
    </submittedName>
</protein>
<organism evidence="4 5">
    <name type="scientific">Actinokineospora soli</name>
    <dbReference type="NCBI Taxonomy" id="1048753"/>
    <lineage>
        <taxon>Bacteria</taxon>
        <taxon>Bacillati</taxon>
        <taxon>Actinomycetota</taxon>
        <taxon>Actinomycetes</taxon>
        <taxon>Pseudonocardiales</taxon>
        <taxon>Pseudonocardiaceae</taxon>
        <taxon>Actinokineospora</taxon>
    </lineage>
</organism>
<evidence type="ECO:0000313" key="5">
    <source>
        <dbReference type="Proteomes" id="UP001596512"/>
    </source>
</evidence>
<dbReference type="Pfam" id="PF00440">
    <property type="entry name" value="TetR_N"/>
    <property type="match status" value="1"/>
</dbReference>
<evidence type="ECO:0000259" key="3">
    <source>
        <dbReference type="PROSITE" id="PS50977"/>
    </source>
</evidence>
<evidence type="ECO:0000313" key="4">
    <source>
        <dbReference type="EMBL" id="MFC7615914.1"/>
    </source>
</evidence>
<dbReference type="InterPro" id="IPR036271">
    <property type="entry name" value="Tet_transcr_reg_TetR-rel_C_sf"/>
</dbReference>
<sequence length="200" mass="21909">MPRKPDPDARQRILDVATRLFTAHGVHQVGMQQVIDELGCGKNLLYREFASKDDLVVAYLGKCKDSWRALFDEAGEGHEDDPAGHMLALVDVIAAQVVEPDFRGCAIHNTYAEFPEPDHPAHRVATEHFENVHRHLLELATRAGADDPTTLADRVLLIIEGIYANGLAMGRDGAARAASDFAAEVVRRALEPRAAVQEVG</sequence>
<keyword evidence="5" id="KW-1185">Reference proteome</keyword>
<dbReference type="InterPro" id="IPR009057">
    <property type="entry name" value="Homeodomain-like_sf"/>
</dbReference>
<comment type="caution">
    <text evidence="4">The sequence shown here is derived from an EMBL/GenBank/DDBJ whole genome shotgun (WGS) entry which is preliminary data.</text>
</comment>
<dbReference type="InterPro" id="IPR001647">
    <property type="entry name" value="HTH_TetR"/>
</dbReference>
<keyword evidence="1 2" id="KW-0238">DNA-binding</keyword>
<evidence type="ECO:0000256" key="2">
    <source>
        <dbReference type="PROSITE-ProRule" id="PRU00335"/>
    </source>
</evidence>
<dbReference type="PRINTS" id="PR00455">
    <property type="entry name" value="HTHTETR"/>
</dbReference>
<reference evidence="5" key="1">
    <citation type="journal article" date="2019" name="Int. J. Syst. Evol. Microbiol.">
        <title>The Global Catalogue of Microorganisms (GCM) 10K type strain sequencing project: providing services to taxonomists for standard genome sequencing and annotation.</title>
        <authorList>
            <consortium name="The Broad Institute Genomics Platform"/>
            <consortium name="The Broad Institute Genome Sequencing Center for Infectious Disease"/>
            <person name="Wu L."/>
            <person name="Ma J."/>
        </authorList>
    </citation>
    <scope>NUCLEOTIDE SEQUENCE [LARGE SCALE GENOMIC DNA]</scope>
    <source>
        <strain evidence="5">JCM 17695</strain>
    </source>
</reference>
<proteinExistence type="predicted"/>